<proteinExistence type="predicted"/>
<dbReference type="EMBL" id="MU865420">
    <property type="protein sequence ID" value="KAK4223629.1"/>
    <property type="molecule type" value="Genomic_DNA"/>
</dbReference>
<dbReference type="InterPro" id="IPR000209">
    <property type="entry name" value="Peptidase_S8/S53_dom"/>
</dbReference>
<dbReference type="InterPro" id="IPR023828">
    <property type="entry name" value="Peptidase_S8_Ser-AS"/>
</dbReference>
<evidence type="ECO:0000256" key="2">
    <source>
        <dbReference type="ARBA" id="ARBA00002451"/>
    </source>
</evidence>
<feature type="active site" description="Charge relay system" evidence="15">
    <location>
        <position position="278"/>
    </location>
</feature>
<keyword evidence="12" id="KW-0843">Virulence</keyword>
<dbReference type="GO" id="GO:0004252">
    <property type="term" value="F:serine-type endopeptidase activity"/>
    <property type="evidence" value="ECO:0007669"/>
    <property type="project" value="UniProtKB-UniRule"/>
</dbReference>
<feature type="binding site" evidence="15">
    <location>
        <position position="533"/>
    </location>
    <ligand>
        <name>Ca(2+)</name>
        <dbReference type="ChEBI" id="CHEBI:29108"/>
    </ligand>
</feature>
<comment type="caution">
    <text evidence="19">The sequence shown here is derived from an EMBL/GenBank/DDBJ whole genome shotgun (WGS) entry which is preliminary data.</text>
</comment>
<evidence type="ECO:0000256" key="7">
    <source>
        <dbReference type="ARBA" id="ARBA00022723"/>
    </source>
</evidence>
<dbReference type="FunFam" id="3.40.50.200:FF:000015">
    <property type="entry name" value="Tripeptidyl peptidase A"/>
    <property type="match status" value="1"/>
</dbReference>
<dbReference type="GO" id="GO:0006508">
    <property type="term" value="P:proteolysis"/>
    <property type="evidence" value="ECO:0007669"/>
    <property type="project" value="UniProtKB-KW"/>
</dbReference>
<dbReference type="PRINTS" id="PR00723">
    <property type="entry name" value="SUBTILISIN"/>
</dbReference>
<keyword evidence="11 15" id="KW-0106">Calcium</keyword>
<feature type="binding site" evidence="15">
    <location>
        <position position="559"/>
    </location>
    <ligand>
        <name>Ca(2+)</name>
        <dbReference type="ChEBI" id="CHEBI:29108"/>
    </ligand>
</feature>
<dbReference type="InterPro" id="IPR036852">
    <property type="entry name" value="Peptidase_S8/S53_dom_sf"/>
</dbReference>
<comment type="function">
    <text evidence="2">Secreted tripeptidyl-peptidase which degrades proteins at acidic pHs and is involved in virulence.</text>
</comment>
<dbReference type="Pfam" id="PF09286">
    <property type="entry name" value="Pro-kuma_activ"/>
    <property type="match status" value="1"/>
</dbReference>
<dbReference type="SUPFAM" id="SSF52743">
    <property type="entry name" value="Subtilisin-like"/>
    <property type="match status" value="1"/>
</dbReference>
<name>A0AAN7BHQ3_9PEZI</name>
<feature type="transmembrane region" description="Helical" evidence="16">
    <location>
        <begin position="482"/>
        <end position="504"/>
    </location>
</feature>
<accession>A0AAN7BHQ3</accession>
<keyword evidence="7 15" id="KW-0479">Metal-binding</keyword>
<keyword evidence="20" id="KW-1185">Reference proteome</keyword>
<keyword evidence="16" id="KW-0812">Transmembrane</keyword>
<dbReference type="EC" id="3.4.14.10" evidence="4"/>
<keyword evidence="16" id="KW-1133">Transmembrane helix</keyword>
<keyword evidence="5" id="KW-0964">Secreted</keyword>
<dbReference type="InterPro" id="IPR050819">
    <property type="entry name" value="Tripeptidyl-peptidase_I"/>
</dbReference>
<sequence>MLLLSSLLLATAASARVMDALAAIPHGWKQVRSAEPEEEVLLRVGLKQQHAQALEQAVLDISTPGHVNYGKHMTREELKSYTAPSDAATSAVVEWLQNHGIQPAVDNDWVTFTTTVSKANRLLDTRFAWFKNSDDEDKSPKIRALSYAVPDQVARHIDLVQPTTRFGQPNPQRSTIFDMYRPERVHGIKLAVADNQSVNCGRYITPSCLRDLYNVKYTPTNDTGNKVAFASFLEQYARYDDLQKFQAQYLPAALGQNFTVELVNGGLDDQKSWQDSGEANLDVQYLLSMSYPIPILQYSTAGRGPLIPTRGQSTPPGSNEPYFEWLQYLLGLPDVQLPQTISVSYGEEEQSVPREYALRVCNMFMQLGARGVSVLFASGDSGPGNYCESNTNNSTYFESMFPAGCPWVTAVGATLGTQPEQGTSFSSGGFSMYHDRPAWQSAAVESYLAQIGNTYAPYFDRGGRGFPDVAAQGNTFYVIDKGYLALLSGTSASAPVVAGIIALLNAARRSQGQKPLGFLNPWLYANPNAWTDITQGAGTGCRYRPEFIRTAASWNATVGWDPVTGLGTPKFPELLALAAPGVPNA</sequence>
<feature type="active site" description="Charge relay system" evidence="15">
    <location>
        <position position="282"/>
    </location>
</feature>
<evidence type="ECO:0000256" key="6">
    <source>
        <dbReference type="ARBA" id="ARBA00022670"/>
    </source>
</evidence>
<dbReference type="AlphaFoldDB" id="A0AAN7BHQ3"/>
<gene>
    <name evidence="19" type="ORF">QBC38DRAFT_45043</name>
</gene>
<keyword evidence="6 15" id="KW-0645">Protease</keyword>
<dbReference type="SUPFAM" id="SSF54897">
    <property type="entry name" value="Protease propeptides/inhibitors"/>
    <property type="match status" value="1"/>
</dbReference>
<evidence type="ECO:0000256" key="13">
    <source>
        <dbReference type="ARBA" id="ARBA00023145"/>
    </source>
</evidence>
<dbReference type="PANTHER" id="PTHR14218:SF15">
    <property type="entry name" value="TRIPEPTIDYL-PEPTIDASE 1"/>
    <property type="match status" value="1"/>
</dbReference>
<feature type="signal peptide" evidence="17">
    <location>
        <begin position="1"/>
        <end position="15"/>
    </location>
</feature>
<organism evidence="19 20">
    <name type="scientific">Podospora fimiseda</name>
    <dbReference type="NCBI Taxonomy" id="252190"/>
    <lineage>
        <taxon>Eukaryota</taxon>
        <taxon>Fungi</taxon>
        <taxon>Dikarya</taxon>
        <taxon>Ascomycota</taxon>
        <taxon>Pezizomycotina</taxon>
        <taxon>Sordariomycetes</taxon>
        <taxon>Sordariomycetidae</taxon>
        <taxon>Sordariales</taxon>
        <taxon>Podosporaceae</taxon>
        <taxon>Podospora</taxon>
    </lineage>
</organism>
<dbReference type="GO" id="GO:0005576">
    <property type="term" value="C:extracellular region"/>
    <property type="evidence" value="ECO:0007669"/>
    <property type="project" value="UniProtKB-SubCell"/>
</dbReference>
<dbReference type="Pfam" id="PF00082">
    <property type="entry name" value="Peptidase_S8"/>
    <property type="match status" value="1"/>
</dbReference>
<protein>
    <recommendedName>
        <fullName evidence="4">tripeptidyl-peptidase II</fullName>
        <ecNumber evidence="4">3.4.14.10</ecNumber>
    </recommendedName>
</protein>
<evidence type="ECO:0000256" key="8">
    <source>
        <dbReference type="ARBA" id="ARBA00022729"/>
    </source>
</evidence>
<evidence type="ECO:0000256" key="10">
    <source>
        <dbReference type="ARBA" id="ARBA00022825"/>
    </source>
</evidence>
<dbReference type="PROSITE" id="PS51695">
    <property type="entry name" value="SEDOLISIN"/>
    <property type="match status" value="1"/>
</dbReference>
<evidence type="ECO:0000256" key="12">
    <source>
        <dbReference type="ARBA" id="ARBA00023026"/>
    </source>
</evidence>
<dbReference type="CDD" id="cd11377">
    <property type="entry name" value="Pro-peptidase_S53"/>
    <property type="match status" value="1"/>
</dbReference>
<keyword evidence="16" id="KW-0472">Membrane</keyword>
<evidence type="ECO:0000256" key="1">
    <source>
        <dbReference type="ARBA" id="ARBA00001910"/>
    </source>
</evidence>
<feature type="active site" description="Charge relay system" evidence="15">
    <location>
        <position position="491"/>
    </location>
</feature>
<evidence type="ECO:0000313" key="20">
    <source>
        <dbReference type="Proteomes" id="UP001301958"/>
    </source>
</evidence>
<evidence type="ECO:0000256" key="5">
    <source>
        <dbReference type="ARBA" id="ARBA00022525"/>
    </source>
</evidence>
<feature type="domain" description="Peptidase S53" evidence="18">
    <location>
        <begin position="203"/>
        <end position="581"/>
    </location>
</feature>
<dbReference type="PANTHER" id="PTHR14218">
    <property type="entry name" value="PROTEASE S8 TRIPEPTIDYL PEPTIDASE I CLN2"/>
    <property type="match status" value="1"/>
</dbReference>
<evidence type="ECO:0000256" key="3">
    <source>
        <dbReference type="ARBA" id="ARBA00004239"/>
    </source>
</evidence>
<keyword evidence="14" id="KW-0325">Glycoprotein</keyword>
<dbReference type="GO" id="GO:0008240">
    <property type="term" value="F:tripeptidyl-peptidase activity"/>
    <property type="evidence" value="ECO:0007669"/>
    <property type="project" value="UniProtKB-EC"/>
</dbReference>
<evidence type="ECO:0000256" key="11">
    <source>
        <dbReference type="ARBA" id="ARBA00022837"/>
    </source>
</evidence>
<reference evidence="19" key="2">
    <citation type="submission" date="2023-05" db="EMBL/GenBank/DDBJ databases">
        <authorList>
            <consortium name="Lawrence Berkeley National Laboratory"/>
            <person name="Steindorff A."/>
            <person name="Hensen N."/>
            <person name="Bonometti L."/>
            <person name="Westerberg I."/>
            <person name="Brannstrom I.O."/>
            <person name="Guillou S."/>
            <person name="Cros-Aarteil S."/>
            <person name="Calhoun S."/>
            <person name="Haridas S."/>
            <person name="Kuo A."/>
            <person name="Mondo S."/>
            <person name="Pangilinan J."/>
            <person name="Riley R."/>
            <person name="Labutti K."/>
            <person name="Andreopoulos B."/>
            <person name="Lipzen A."/>
            <person name="Chen C."/>
            <person name="Yanf M."/>
            <person name="Daum C."/>
            <person name="Ng V."/>
            <person name="Clum A."/>
            <person name="Ohm R."/>
            <person name="Martin F."/>
            <person name="Silar P."/>
            <person name="Natvig D."/>
            <person name="Lalanne C."/>
            <person name="Gautier V."/>
            <person name="Ament-Velasquez S.L."/>
            <person name="Kruys A."/>
            <person name="Hutchinson M.I."/>
            <person name="Powell A.J."/>
            <person name="Barry K."/>
            <person name="Miller A.N."/>
            <person name="Grigoriev I.V."/>
            <person name="Debuchy R."/>
            <person name="Gladieux P."/>
            <person name="Thoren M.H."/>
            <person name="Johannesson H."/>
        </authorList>
    </citation>
    <scope>NUCLEOTIDE SEQUENCE</scope>
    <source>
        <strain evidence="19">CBS 990.96</strain>
    </source>
</reference>
<dbReference type="InterPro" id="IPR030400">
    <property type="entry name" value="Sedolisin_dom"/>
</dbReference>
<dbReference type="PROSITE" id="PS00138">
    <property type="entry name" value="SUBTILASE_SER"/>
    <property type="match status" value="1"/>
</dbReference>
<dbReference type="Gene3D" id="3.40.50.200">
    <property type="entry name" value="Peptidase S8/S53 domain"/>
    <property type="match status" value="1"/>
</dbReference>
<comment type="cofactor">
    <cofactor evidence="15">
        <name>Ca(2+)</name>
        <dbReference type="ChEBI" id="CHEBI:29108"/>
    </cofactor>
    <text evidence="15">Binds 1 Ca(2+) ion per subunit.</text>
</comment>
<keyword evidence="10 15" id="KW-0720">Serine protease</keyword>
<dbReference type="Proteomes" id="UP001301958">
    <property type="component" value="Unassembled WGS sequence"/>
</dbReference>
<evidence type="ECO:0000259" key="18">
    <source>
        <dbReference type="PROSITE" id="PS51695"/>
    </source>
</evidence>
<feature type="chain" id="PRO_5043003815" description="tripeptidyl-peptidase II" evidence="17">
    <location>
        <begin position="16"/>
        <end position="585"/>
    </location>
</feature>
<evidence type="ECO:0000256" key="15">
    <source>
        <dbReference type="PROSITE-ProRule" id="PRU01032"/>
    </source>
</evidence>
<keyword evidence="13" id="KW-0865">Zymogen</keyword>
<dbReference type="CDD" id="cd04056">
    <property type="entry name" value="Peptidases_S53"/>
    <property type="match status" value="1"/>
</dbReference>
<dbReference type="SMART" id="SM00944">
    <property type="entry name" value="Pro-kuma_activ"/>
    <property type="match status" value="1"/>
</dbReference>
<comment type="catalytic activity">
    <reaction evidence="1">
        <text>Release of an N-terminal tripeptide from a polypeptide.</text>
        <dbReference type="EC" id="3.4.14.10"/>
    </reaction>
</comment>
<dbReference type="InterPro" id="IPR015366">
    <property type="entry name" value="S53_propep"/>
</dbReference>
<evidence type="ECO:0000313" key="19">
    <source>
        <dbReference type="EMBL" id="KAK4223629.1"/>
    </source>
</evidence>
<dbReference type="GO" id="GO:0046872">
    <property type="term" value="F:metal ion binding"/>
    <property type="evidence" value="ECO:0007669"/>
    <property type="project" value="UniProtKB-UniRule"/>
</dbReference>
<feature type="binding site" evidence="15">
    <location>
        <position position="532"/>
    </location>
    <ligand>
        <name>Ca(2+)</name>
        <dbReference type="ChEBI" id="CHEBI:29108"/>
    </ligand>
</feature>
<evidence type="ECO:0000256" key="16">
    <source>
        <dbReference type="SAM" id="Phobius"/>
    </source>
</evidence>
<evidence type="ECO:0000256" key="14">
    <source>
        <dbReference type="ARBA" id="ARBA00023180"/>
    </source>
</evidence>
<dbReference type="InterPro" id="IPR015500">
    <property type="entry name" value="Peptidase_S8_subtilisin-rel"/>
</dbReference>
<reference evidence="19" key="1">
    <citation type="journal article" date="2023" name="Mol. Phylogenet. Evol.">
        <title>Genome-scale phylogeny and comparative genomics of the fungal order Sordariales.</title>
        <authorList>
            <person name="Hensen N."/>
            <person name="Bonometti L."/>
            <person name="Westerberg I."/>
            <person name="Brannstrom I.O."/>
            <person name="Guillou S."/>
            <person name="Cros-Aarteil S."/>
            <person name="Calhoun S."/>
            <person name="Haridas S."/>
            <person name="Kuo A."/>
            <person name="Mondo S."/>
            <person name="Pangilinan J."/>
            <person name="Riley R."/>
            <person name="LaButti K."/>
            <person name="Andreopoulos B."/>
            <person name="Lipzen A."/>
            <person name="Chen C."/>
            <person name="Yan M."/>
            <person name="Daum C."/>
            <person name="Ng V."/>
            <person name="Clum A."/>
            <person name="Steindorff A."/>
            <person name="Ohm R.A."/>
            <person name="Martin F."/>
            <person name="Silar P."/>
            <person name="Natvig D.O."/>
            <person name="Lalanne C."/>
            <person name="Gautier V."/>
            <person name="Ament-Velasquez S.L."/>
            <person name="Kruys A."/>
            <person name="Hutchinson M.I."/>
            <person name="Powell A.J."/>
            <person name="Barry K."/>
            <person name="Miller A.N."/>
            <person name="Grigoriev I.V."/>
            <person name="Debuchy R."/>
            <person name="Gladieux P."/>
            <person name="Hiltunen Thoren M."/>
            <person name="Johannesson H."/>
        </authorList>
    </citation>
    <scope>NUCLEOTIDE SEQUENCE</scope>
    <source>
        <strain evidence="19">CBS 990.96</strain>
    </source>
</reference>
<keyword evidence="9 15" id="KW-0378">Hydrolase</keyword>
<evidence type="ECO:0000256" key="17">
    <source>
        <dbReference type="SAM" id="SignalP"/>
    </source>
</evidence>
<feature type="binding site" evidence="15">
    <location>
        <position position="561"/>
    </location>
    <ligand>
        <name>Ca(2+)</name>
        <dbReference type="ChEBI" id="CHEBI:29108"/>
    </ligand>
</feature>
<keyword evidence="8 17" id="KW-0732">Signal</keyword>
<evidence type="ECO:0000256" key="9">
    <source>
        <dbReference type="ARBA" id="ARBA00022801"/>
    </source>
</evidence>
<comment type="subcellular location">
    <subcellularLocation>
        <location evidence="3">Secreted</location>
        <location evidence="3">Extracellular space</location>
    </subcellularLocation>
</comment>
<evidence type="ECO:0000256" key="4">
    <source>
        <dbReference type="ARBA" id="ARBA00012462"/>
    </source>
</evidence>